<evidence type="ECO:0000313" key="2">
    <source>
        <dbReference type="EMBL" id="MBL0403913.1"/>
    </source>
</evidence>
<comment type="caution">
    <text evidence="2">The sequence shown here is derived from an EMBL/GenBank/DDBJ whole genome shotgun (WGS) entry which is preliminary data.</text>
</comment>
<feature type="domain" description="YjiS-like" evidence="1">
    <location>
        <begin position="25"/>
        <end position="58"/>
    </location>
</feature>
<dbReference type="RefSeq" id="WP_202057861.1">
    <property type="nucleotide sequence ID" value="NZ_JAEQMY010000008.1"/>
</dbReference>
<proteinExistence type="predicted"/>
<dbReference type="InterPro" id="IPR009506">
    <property type="entry name" value="YjiS-like"/>
</dbReference>
<accession>A0A936ZG56</accession>
<name>A0A936ZG56_9HYPH</name>
<evidence type="ECO:0000259" key="1">
    <source>
        <dbReference type="Pfam" id="PF06568"/>
    </source>
</evidence>
<organism evidence="2 3">
    <name type="scientific">Microvirga aerilata</name>
    <dbReference type="NCBI Taxonomy" id="670292"/>
    <lineage>
        <taxon>Bacteria</taxon>
        <taxon>Pseudomonadati</taxon>
        <taxon>Pseudomonadota</taxon>
        <taxon>Alphaproteobacteria</taxon>
        <taxon>Hyphomicrobiales</taxon>
        <taxon>Methylobacteriaceae</taxon>
        <taxon>Microvirga</taxon>
    </lineage>
</organism>
<sequence length="69" mass="7417">MSALSIVHECTSALIARKPSRLGGLMAALMREIEIRRALREVSTLDEAMLHDIGISPGGIEEAVRCGRG</sequence>
<protein>
    <submittedName>
        <fullName evidence="2">DUF1127 domain-containing protein</fullName>
    </submittedName>
</protein>
<evidence type="ECO:0000313" key="3">
    <source>
        <dbReference type="Proteomes" id="UP000605848"/>
    </source>
</evidence>
<keyword evidence="3" id="KW-1185">Reference proteome</keyword>
<dbReference type="Proteomes" id="UP000605848">
    <property type="component" value="Unassembled WGS sequence"/>
</dbReference>
<dbReference type="Pfam" id="PF06568">
    <property type="entry name" value="YjiS-like"/>
    <property type="match status" value="1"/>
</dbReference>
<dbReference type="EMBL" id="JAEQMY010000008">
    <property type="protein sequence ID" value="MBL0403913.1"/>
    <property type="molecule type" value="Genomic_DNA"/>
</dbReference>
<reference evidence="2" key="1">
    <citation type="submission" date="2021-01" db="EMBL/GenBank/DDBJ databases">
        <title>Microvirga sp.</title>
        <authorList>
            <person name="Kim M.K."/>
        </authorList>
    </citation>
    <scope>NUCLEOTIDE SEQUENCE</scope>
    <source>
        <strain evidence="2">5420S-16</strain>
    </source>
</reference>
<dbReference type="AlphaFoldDB" id="A0A936ZG56"/>
<gene>
    <name evidence="2" type="ORF">JKG68_08060</name>
</gene>